<proteinExistence type="predicted"/>
<organism evidence="2 3">
    <name type="scientific">Actinocatenispora thailandica</name>
    <dbReference type="NCBI Taxonomy" id="227318"/>
    <lineage>
        <taxon>Bacteria</taxon>
        <taxon>Bacillati</taxon>
        <taxon>Actinomycetota</taxon>
        <taxon>Actinomycetes</taxon>
        <taxon>Micromonosporales</taxon>
        <taxon>Micromonosporaceae</taxon>
        <taxon>Actinocatenispora</taxon>
    </lineage>
</organism>
<dbReference type="Proteomes" id="UP000611640">
    <property type="component" value="Chromosome"/>
</dbReference>
<dbReference type="PANTHER" id="PTHR46211:SF1">
    <property type="entry name" value="GLYCEROPHOSPHODIESTER PHOSPHODIESTERASE, CYTOPLASMIC"/>
    <property type="match status" value="1"/>
</dbReference>
<dbReference type="AlphaFoldDB" id="A0A7R7HV39"/>
<dbReference type="GO" id="GO:0006629">
    <property type="term" value="P:lipid metabolic process"/>
    <property type="evidence" value="ECO:0007669"/>
    <property type="project" value="InterPro"/>
</dbReference>
<sequence>MPTDTAVPPALRVVNYAHRGASGLAPENTLAAFAAAATHHAAAVELDVRRTLDGHLVVMHDPTPARTTDVARVFPDRAEAPVHAFTLAELRQLDAGSWFDARFAGERVPTLDEAMDVLAGHHLRLLLEAKTPSSYPGMAGQIAHILRDQRAQWLAAPGQVIVESFEEEFIRELRAVLPRVPVGFLGAPTPEQLVGFATFCDQINPHAVGLTAEYIEQVHQFGMAVNVWTVDEPDDMRTAVAAGVDGIISNRPDLFTATFGASPQLN</sequence>
<dbReference type="Pfam" id="PF03009">
    <property type="entry name" value="GDPD"/>
    <property type="match status" value="1"/>
</dbReference>
<dbReference type="RefSeq" id="WP_203959817.1">
    <property type="nucleotide sequence ID" value="NZ_AP023355.1"/>
</dbReference>
<dbReference type="InterPro" id="IPR030395">
    <property type="entry name" value="GP_PDE_dom"/>
</dbReference>
<evidence type="ECO:0000313" key="3">
    <source>
        <dbReference type="Proteomes" id="UP000611640"/>
    </source>
</evidence>
<dbReference type="SUPFAM" id="SSF51695">
    <property type="entry name" value="PLC-like phosphodiesterases"/>
    <property type="match status" value="1"/>
</dbReference>
<evidence type="ECO:0000313" key="2">
    <source>
        <dbReference type="EMBL" id="BCJ32828.1"/>
    </source>
</evidence>
<feature type="domain" description="GP-PDE" evidence="1">
    <location>
        <begin position="13"/>
        <end position="259"/>
    </location>
</feature>
<reference evidence="2 3" key="1">
    <citation type="submission" date="2020-08" db="EMBL/GenBank/DDBJ databases">
        <title>Whole genome shotgun sequence of Actinocatenispora thailandica NBRC 105041.</title>
        <authorList>
            <person name="Komaki H."/>
            <person name="Tamura T."/>
        </authorList>
    </citation>
    <scope>NUCLEOTIDE SEQUENCE [LARGE SCALE GENOMIC DNA]</scope>
    <source>
        <strain evidence="2 3">NBRC 105041</strain>
    </source>
</reference>
<dbReference type="PANTHER" id="PTHR46211">
    <property type="entry name" value="GLYCEROPHOSPHORYL DIESTER PHOSPHODIESTERASE"/>
    <property type="match status" value="1"/>
</dbReference>
<evidence type="ECO:0000259" key="1">
    <source>
        <dbReference type="PROSITE" id="PS51704"/>
    </source>
</evidence>
<gene>
    <name evidence="2" type="ORF">Athai_03310</name>
</gene>
<accession>A0A7R7HV39</accession>
<dbReference type="InterPro" id="IPR017946">
    <property type="entry name" value="PLC-like_Pdiesterase_TIM-brl"/>
</dbReference>
<dbReference type="GO" id="GO:0008081">
    <property type="term" value="F:phosphoric diester hydrolase activity"/>
    <property type="evidence" value="ECO:0007669"/>
    <property type="project" value="InterPro"/>
</dbReference>
<dbReference type="EMBL" id="AP023355">
    <property type="protein sequence ID" value="BCJ32828.1"/>
    <property type="molecule type" value="Genomic_DNA"/>
</dbReference>
<protein>
    <submittedName>
        <fullName evidence="2">Hydrolase</fullName>
    </submittedName>
</protein>
<keyword evidence="2" id="KW-0378">Hydrolase</keyword>
<dbReference type="KEGG" id="atl:Athai_03310"/>
<keyword evidence="3" id="KW-1185">Reference proteome</keyword>
<dbReference type="Gene3D" id="3.20.20.190">
    <property type="entry name" value="Phosphatidylinositol (PI) phosphodiesterase"/>
    <property type="match status" value="1"/>
</dbReference>
<name>A0A7R7HV39_9ACTN</name>
<dbReference type="PROSITE" id="PS51704">
    <property type="entry name" value="GP_PDE"/>
    <property type="match status" value="1"/>
</dbReference>